<comment type="caution">
    <text evidence="1">The sequence shown here is derived from an EMBL/GenBank/DDBJ whole genome shotgun (WGS) entry which is preliminary data.</text>
</comment>
<proteinExistence type="predicted"/>
<accession>A0A5J4TV75</accession>
<dbReference type="SUPFAM" id="SSF53098">
    <property type="entry name" value="Ribonuclease H-like"/>
    <property type="match status" value="1"/>
</dbReference>
<sequence length="433" mass="50828">MQCKDWTISNYIGSPTIAKQVIVHHKKLNLKVKFVDMLTYLQPMELKQAAKDFGDGYDDKKGLFPYEAFNTDNVNEVLSKSEPFTMEDFNSSLKKTKISQKDYQIYLEDAKRFKNRWDYLQFYNEQDTYIMIKPLMTLISLQFKYKIDMFSFMSMAACSNAIKYAKVYEDFDINGVYPNFEDLSQKFYLTENYWQSKVQGYQVQDKHQRRDTTNNVKDSDFEYFKQLFKVSNCSICGCKFTFTNKPTLDRIDNLKGHSKDNVLPCCLCLPTNLTDIDVYHIIRKWITGGLSNVMHRVNRSGIDFIKRLYYNKESKKVTVLTTDHRITHVVGVDFKSLYPSVMSSEPHKFIKYTGGKMYMCGSQTGKIEGDTDHSKQTILRIINSKKRFTQEGRLFIAEVKGHIDENYLNDFINFPPILRNYEFTTDERTFGSY</sequence>
<dbReference type="Proteomes" id="UP000324800">
    <property type="component" value="Unassembled WGS sequence"/>
</dbReference>
<organism evidence="1 2">
    <name type="scientific">Streblomastix strix</name>
    <dbReference type="NCBI Taxonomy" id="222440"/>
    <lineage>
        <taxon>Eukaryota</taxon>
        <taxon>Metamonada</taxon>
        <taxon>Preaxostyla</taxon>
        <taxon>Oxymonadida</taxon>
        <taxon>Streblomastigidae</taxon>
        <taxon>Streblomastix</taxon>
    </lineage>
</organism>
<evidence type="ECO:0000313" key="2">
    <source>
        <dbReference type="Proteomes" id="UP000324800"/>
    </source>
</evidence>
<protein>
    <submittedName>
        <fullName evidence="1">Uncharacterized protein</fullName>
    </submittedName>
</protein>
<dbReference type="EMBL" id="SNRW01024562">
    <property type="protein sequence ID" value="KAA6362174.1"/>
    <property type="molecule type" value="Genomic_DNA"/>
</dbReference>
<name>A0A5J4TV75_9EUKA</name>
<gene>
    <name evidence="1" type="ORF">EZS28_042299</name>
</gene>
<feature type="non-terminal residue" evidence="1">
    <location>
        <position position="433"/>
    </location>
</feature>
<dbReference type="AlphaFoldDB" id="A0A5J4TV75"/>
<dbReference type="InterPro" id="IPR012337">
    <property type="entry name" value="RNaseH-like_sf"/>
</dbReference>
<reference evidence="1 2" key="1">
    <citation type="submission" date="2019-03" db="EMBL/GenBank/DDBJ databases">
        <title>Single cell metagenomics reveals metabolic interactions within the superorganism composed of flagellate Streblomastix strix and complex community of Bacteroidetes bacteria on its surface.</title>
        <authorList>
            <person name="Treitli S.C."/>
            <person name="Kolisko M."/>
            <person name="Husnik F."/>
            <person name="Keeling P."/>
            <person name="Hampl V."/>
        </authorList>
    </citation>
    <scope>NUCLEOTIDE SEQUENCE [LARGE SCALE GENOMIC DNA]</scope>
    <source>
        <strain evidence="1">ST1C</strain>
    </source>
</reference>
<evidence type="ECO:0000313" key="1">
    <source>
        <dbReference type="EMBL" id="KAA6362174.1"/>
    </source>
</evidence>